<dbReference type="InterPro" id="IPR013929">
    <property type="entry name" value="RPAP1_C"/>
</dbReference>
<organism evidence="8">
    <name type="scientific">Sarcoptes scabiei</name>
    <name type="common">Itch mite</name>
    <name type="synonym">Acarus scabiei</name>
    <dbReference type="NCBI Taxonomy" id="52283"/>
    <lineage>
        <taxon>Eukaryota</taxon>
        <taxon>Metazoa</taxon>
        <taxon>Ecdysozoa</taxon>
        <taxon>Arthropoda</taxon>
        <taxon>Chelicerata</taxon>
        <taxon>Arachnida</taxon>
        <taxon>Acari</taxon>
        <taxon>Acariformes</taxon>
        <taxon>Sarcoptiformes</taxon>
        <taxon>Astigmata</taxon>
        <taxon>Psoroptidia</taxon>
        <taxon>Sarcoptoidea</taxon>
        <taxon>Sarcoptidae</taxon>
        <taxon>Sarcoptinae</taxon>
        <taxon>Sarcoptes</taxon>
    </lineage>
</organism>
<dbReference type="PANTHER" id="PTHR21483:SF18">
    <property type="entry name" value="RNA POLYMERASE II-ASSOCIATED PROTEIN 1"/>
    <property type="match status" value="1"/>
</dbReference>
<reference evidence="8" key="2">
    <citation type="submission" date="2020-01" db="EMBL/GenBank/DDBJ databases">
        <authorList>
            <person name="Korhonen P.K.K."/>
            <person name="Guangxu M.G."/>
            <person name="Wang T.W."/>
            <person name="Stroehlein A.J.S."/>
            <person name="Young N.D."/>
            <person name="Ang C.-S.A."/>
            <person name="Fernando D.W.F."/>
            <person name="Lu H.L."/>
            <person name="Taylor S.T."/>
            <person name="Ehtesham M.E.M."/>
            <person name="Najaraj S.H.N."/>
            <person name="Harsha G.H.G."/>
            <person name="Madugundu A.M."/>
            <person name="Renuse S.R."/>
            <person name="Holt D.H."/>
            <person name="Pandey A.P."/>
            <person name="Papenfuss A.P."/>
            <person name="Gasser R.B.G."/>
            <person name="Fischer K.F."/>
        </authorList>
    </citation>
    <scope>NUCLEOTIDE SEQUENCE</scope>
    <source>
        <strain evidence="8">SSS_KF_BRIS2020</strain>
    </source>
</reference>
<protein>
    <submittedName>
        <fullName evidence="8">RNA polymerase II-associated protein 1</fullName>
    </submittedName>
</protein>
<dbReference type="Pfam" id="PF08621">
    <property type="entry name" value="RPAP1_N"/>
    <property type="match status" value="1"/>
</dbReference>
<sequence length="1244" mass="145420">MFVRRPNPNDTEDDLLNQQEQFLKESHQKYEHKKTKAVCSLSSEIEDDPNSKPTADKDAHYMFDDFQFSIVEHRKCDDSNEKRMIDAETGFPRAFEVERTSETRSKTKNISLYMKSKMKHDNETNQDENNDGFKTPNVQLISGIGLGCPNWQSEMEKIRQSNRKIIDGMSREEIEKARAEIIKKLNPKVCEFLRSKKFSIRSEVKNLSQSSETTEIKPAKNDVDDLEEIECKIPISLDEIKSKKYLNMSVIEKEKLEWIGTLNDQDEKKVDQNRSSHAADLSDLDARFDFEGQLLFLNDRTKEIDTLRQGLHHHGDQQEKPGYTIQELLIYLQSSFPSQKQLALQVFSKIIIKCYSGFYDECFNQNLIEYLLQSTQLVLIVRKCLDETNDSIWKCAIHTIKSLICNTVFDELFLDRGFLILEDFLDFGFKIDINLKPELEKKIDDETTDEQYLALDVIECLLKRTSLLQRLSYLLNNQLNDSDDDTPFVENILDIFLRIARHSKESCREMLTSSAFLDAIFSRLMINRISIEKINNVHVKIFKFIRIGLDSIKDQNSLTSDLLERFIEISLLDSINHSFLLVPEDVQSERNERIVPMVSLEALRLWLKLITLIKTNSIDHDFGLRMRKNFEEMFPFFVKILSFCKRLNPTDSFNDSIRSTFDFQFASCFFMLLTEYHQLLESPEDFAPIYCFDLYDISMQWLQTINNESIVPNFDANIALLILIEFVLKHLNLSKENLDRFNQLTLTKLVGGNEIFRRKLFRLLRNNSNFNVNFKGEKIIKRNRDSINLPSYGSIYFQGQETIPLFNNQSPICLLLGLLKIAINDDFIASNLSMTSSCDYLLDYVDFVSQNLDPSTQCNIFDLFELNVVSQACLAIRKTLDHIDGPASDCCESISTYKRDKIFSIIFDFALMANVLNANQIKIDLIEKCLFSLFNDTRIRSARKTYLECSKFDHQLWIFDCWLPKLNDTEKKYSIKLEQLITSLDFIDFLVYNHQKYFDRISISSTNLFEIISTIFLINEEFFFDRKISTTLERLLRQLISFKIECLKEDRVPFIGSIVDVFAKFANQFANSSYYDPLFCNYLLVYFQTKCSPCFRNHFLSEYSCSIKMSNFRYENLLLPIECLTEPIENDLETLEIYLKTLLSARRFDHNEDCVLYGLLIHHLNRALFKPDSSLRHTLASTSDSDRIKIFNRIIRSIEMSEDNKLKNDLLNYSHISSEKGLQVLHENLRTDGLDFDTLYLKTH</sequence>
<dbReference type="InterPro" id="IPR016024">
    <property type="entry name" value="ARM-type_fold"/>
</dbReference>
<comment type="subcellular location">
    <subcellularLocation>
        <location evidence="1">Nucleus</location>
    </subcellularLocation>
</comment>
<evidence type="ECO:0000256" key="1">
    <source>
        <dbReference type="ARBA" id="ARBA00004123"/>
    </source>
</evidence>
<evidence type="ECO:0000259" key="7">
    <source>
        <dbReference type="Pfam" id="PF25766"/>
    </source>
</evidence>
<evidence type="ECO:0000256" key="4">
    <source>
        <dbReference type="ARBA" id="ARBA00023242"/>
    </source>
</evidence>
<dbReference type="GO" id="GO:0006366">
    <property type="term" value="P:transcription by RNA polymerase II"/>
    <property type="evidence" value="ECO:0007669"/>
    <property type="project" value="InterPro"/>
</dbReference>
<evidence type="ECO:0000313" key="8">
    <source>
        <dbReference type="EMBL" id="KAF7493522.1"/>
    </source>
</evidence>
<dbReference type="OrthoDB" id="348201at2759"/>
<keyword evidence="3" id="KW-0804">Transcription</keyword>
<reference evidence="9" key="3">
    <citation type="submission" date="2022-06" db="UniProtKB">
        <authorList>
            <consortium name="EnsemblMetazoa"/>
        </authorList>
    </citation>
    <scope>IDENTIFICATION</scope>
</reference>
<dbReference type="PANTHER" id="PTHR21483">
    <property type="entry name" value="RNA POLYMERASE II-ASSOCIATED PROTEIN 1"/>
    <property type="match status" value="1"/>
</dbReference>
<evidence type="ECO:0000313" key="9">
    <source>
        <dbReference type="EnsemblMetazoa" id="KAF7493522.1"/>
    </source>
</evidence>
<feature type="domain" description="RPAP1 N-terminal" evidence="6">
    <location>
        <begin position="156"/>
        <end position="196"/>
    </location>
</feature>
<dbReference type="Pfam" id="PF25766">
    <property type="entry name" value="TPR_RPAP1"/>
    <property type="match status" value="1"/>
</dbReference>
<feature type="domain" description="RPAP1/MINIYO-like TPR repeats" evidence="7">
    <location>
        <begin position="977"/>
        <end position="1172"/>
    </location>
</feature>
<dbReference type="Proteomes" id="UP000070412">
    <property type="component" value="Unassembled WGS sequence"/>
</dbReference>
<dbReference type="AlphaFoldDB" id="A0A834RD65"/>
<dbReference type="EMBL" id="WVUK01000055">
    <property type="protein sequence ID" value="KAF7493522.1"/>
    <property type="molecule type" value="Genomic_DNA"/>
</dbReference>
<accession>A0A834RD65</accession>
<evidence type="ECO:0000259" key="5">
    <source>
        <dbReference type="Pfam" id="PF08620"/>
    </source>
</evidence>
<dbReference type="InterPro" id="IPR057989">
    <property type="entry name" value="TPR_RPAP1/MINIYO-like"/>
</dbReference>
<dbReference type="SUPFAM" id="SSF48371">
    <property type="entry name" value="ARM repeat"/>
    <property type="match status" value="1"/>
</dbReference>
<dbReference type="Pfam" id="PF08620">
    <property type="entry name" value="RPAP1_C"/>
    <property type="match status" value="1"/>
</dbReference>
<evidence type="ECO:0000256" key="2">
    <source>
        <dbReference type="ARBA" id="ARBA00009953"/>
    </source>
</evidence>
<dbReference type="InterPro" id="IPR039913">
    <property type="entry name" value="RPAP1/Rba50"/>
</dbReference>
<evidence type="ECO:0000313" key="10">
    <source>
        <dbReference type="Proteomes" id="UP000070412"/>
    </source>
</evidence>
<reference evidence="10" key="1">
    <citation type="journal article" date="2020" name="PLoS Negl. Trop. Dis.">
        <title>High-quality nuclear genome for Sarcoptes scabiei-A critical resource for a neglected parasite.</title>
        <authorList>
            <person name="Korhonen P.K."/>
            <person name="Gasser R.B."/>
            <person name="Ma G."/>
            <person name="Wang T."/>
            <person name="Stroehlein A.J."/>
            <person name="Young N.D."/>
            <person name="Ang C.S."/>
            <person name="Fernando D.D."/>
            <person name="Lu H.C."/>
            <person name="Taylor S."/>
            <person name="Reynolds S.L."/>
            <person name="Mofiz E."/>
            <person name="Najaraj S.H."/>
            <person name="Gowda H."/>
            <person name="Madugundu A."/>
            <person name="Renuse S."/>
            <person name="Holt D."/>
            <person name="Pandey A."/>
            <person name="Papenfuss A.T."/>
            <person name="Fischer K."/>
        </authorList>
    </citation>
    <scope>NUCLEOTIDE SEQUENCE [LARGE SCALE GENOMIC DNA]</scope>
</reference>
<comment type="similarity">
    <text evidence="2">Belongs to the RPAP1 family.</text>
</comment>
<name>A0A834RD65_SARSC</name>
<dbReference type="EnsemblMetazoa" id="SSS_7790s_mrna">
    <property type="protein sequence ID" value="KAF7493522.1"/>
    <property type="gene ID" value="SSS_7790"/>
</dbReference>
<dbReference type="InterPro" id="IPR013930">
    <property type="entry name" value="RPAP1_N"/>
</dbReference>
<keyword evidence="4" id="KW-0539">Nucleus</keyword>
<keyword evidence="10" id="KW-1185">Reference proteome</keyword>
<gene>
    <name evidence="8" type="ORF">SSS_7790</name>
</gene>
<proteinExistence type="inferred from homology"/>
<evidence type="ECO:0000256" key="3">
    <source>
        <dbReference type="ARBA" id="ARBA00023163"/>
    </source>
</evidence>
<evidence type="ECO:0000259" key="6">
    <source>
        <dbReference type="Pfam" id="PF08621"/>
    </source>
</evidence>
<feature type="domain" description="RPAP1 C-terminal" evidence="5">
    <location>
        <begin position="285"/>
        <end position="354"/>
    </location>
</feature>